<evidence type="ECO:0000313" key="2">
    <source>
        <dbReference type="EMBL" id="CUQ24054.1"/>
    </source>
</evidence>
<dbReference type="AlphaFoldDB" id="A0A0N7IB07"/>
<dbReference type="KEGG" id="btho:Btheta7330_04848"/>
<feature type="region of interest" description="Disordered" evidence="1">
    <location>
        <begin position="1"/>
        <end position="49"/>
    </location>
</feature>
<accession>A0A0N7IB07</accession>
<dbReference type="Proteomes" id="UP000095576">
    <property type="component" value="Unassembled WGS sequence"/>
</dbReference>
<evidence type="ECO:0000256" key="1">
    <source>
        <dbReference type="SAM" id="MobiDB-lite"/>
    </source>
</evidence>
<proteinExistence type="predicted"/>
<name>A0A0N7IB07_BACT4</name>
<reference evidence="2 3" key="1">
    <citation type="submission" date="2015-09" db="EMBL/GenBank/DDBJ databases">
        <authorList>
            <consortium name="Pathogen Informatics"/>
        </authorList>
    </citation>
    <scope>NUCLEOTIDE SEQUENCE [LARGE SCALE GENOMIC DNA]</scope>
    <source>
        <strain evidence="2 3">2789STDY5834899</strain>
    </source>
</reference>
<accession>I0PZ86</accession>
<dbReference type="EMBL" id="CZAP01000033">
    <property type="protein sequence ID" value="CUQ24054.1"/>
    <property type="molecule type" value="Genomic_DNA"/>
</dbReference>
<feature type="compositionally biased region" description="Polar residues" evidence="1">
    <location>
        <begin position="1"/>
        <end position="10"/>
    </location>
</feature>
<evidence type="ECO:0000313" key="3">
    <source>
        <dbReference type="Proteomes" id="UP000095576"/>
    </source>
</evidence>
<protein>
    <submittedName>
        <fullName evidence="2">Uncharacterized protein</fullName>
    </submittedName>
</protein>
<dbReference type="PATRIC" id="fig|818.23.peg.4992"/>
<gene>
    <name evidence="2" type="ORF">ERS852511_04891</name>
</gene>
<dbReference type="RefSeq" id="WP_008767641.1">
    <property type="nucleotide sequence ID" value="NZ_CAXSVM010000023.1"/>
</dbReference>
<sequence length="49" mass="5430">MQKSQLSQLGLTKKSVESPISSFQKEENENTTDFGGHPQLKVVPTLIKT</sequence>
<organism evidence="2 3">
    <name type="scientific">Bacteroides thetaiotaomicron</name>
    <dbReference type="NCBI Taxonomy" id="818"/>
    <lineage>
        <taxon>Bacteria</taxon>
        <taxon>Pseudomonadati</taxon>
        <taxon>Bacteroidota</taxon>
        <taxon>Bacteroidia</taxon>
        <taxon>Bacteroidales</taxon>
        <taxon>Bacteroidaceae</taxon>
        <taxon>Bacteroides</taxon>
    </lineage>
</organism>